<keyword evidence="2" id="KW-1185">Reference proteome</keyword>
<evidence type="ECO:0000313" key="2">
    <source>
        <dbReference type="Proteomes" id="UP001418222"/>
    </source>
</evidence>
<dbReference type="AlphaFoldDB" id="A0AAP0GFV2"/>
<sequence>MQEGERAKWRKTKDLPNFFRRFIRLLQIPAFPRKEKVFCRRFTPKSIYTDIYTWWKVCQFLSRPYFFFQHCIIVHNSTKETEFLILMKLINV</sequence>
<accession>A0AAP0GFV2</accession>
<dbReference type="Proteomes" id="UP001418222">
    <property type="component" value="Unassembled WGS sequence"/>
</dbReference>
<comment type="caution">
    <text evidence="1">The sequence shown here is derived from an EMBL/GenBank/DDBJ whole genome shotgun (WGS) entry which is preliminary data.</text>
</comment>
<organism evidence="1 2">
    <name type="scientific">Platanthera zijinensis</name>
    <dbReference type="NCBI Taxonomy" id="2320716"/>
    <lineage>
        <taxon>Eukaryota</taxon>
        <taxon>Viridiplantae</taxon>
        <taxon>Streptophyta</taxon>
        <taxon>Embryophyta</taxon>
        <taxon>Tracheophyta</taxon>
        <taxon>Spermatophyta</taxon>
        <taxon>Magnoliopsida</taxon>
        <taxon>Liliopsida</taxon>
        <taxon>Asparagales</taxon>
        <taxon>Orchidaceae</taxon>
        <taxon>Orchidoideae</taxon>
        <taxon>Orchideae</taxon>
        <taxon>Orchidinae</taxon>
        <taxon>Platanthera</taxon>
    </lineage>
</organism>
<gene>
    <name evidence="1" type="ORF">KSP39_PZI000290</name>
</gene>
<reference evidence="1 2" key="1">
    <citation type="journal article" date="2022" name="Nat. Plants">
        <title>Genomes of leafy and leafless Platanthera orchids illuminate the evolution of mycoheterotrophy.</title>
        <authorList>
            <person name="Li M.H."/>
            <person name="Liu K.W."/>
            <person name="Li Z."/>
            <person name="Lu H.C."/>
            <person name="Ye Q.L."/>
            <person name="Zhang D."/>
            <person name="Wang J.Y."/>
            <person name="Li Y.F."/>
            <person name="Zhong Z.M."/>
            <person name="Liu X."/>
            <person name="Yu X."/>
            <person name="Liu D.K."/>
            <person name="Tu X.D."/>
            <person name="Liu B."/>
            <person name="Hao Y."/>
            <person name="Liao X.Y."/>
            <person name="Jiang Y.T."/>
            <person name="Sun W.H."/>
            <person name="Chen J."/>
            <person name="Chen Y.Q."/>
            <person name="Ai Y."/>
            <person name="Zhai J.W."/>
            <person name="Wu S.S."/>
            <person name="Zhou Z."/>
            <person name="Hsiao Y.Y."/>
            <person name="Wu W.L."/>
            <person name="Chen Y.Y."/>
            <person name="Lin Y.F."/>
            <person name="Hsu J.L."/>
            <person name="Li C.Y."/>
            <person name="Wang Z.W."/>
            <person name="Zhao X."/>
            <person name="Zhong W.Y."/>
            <person name="Ma X.K."/>
            <person name="Ma L."/>
            <person name="Huang J."/>
            <person name="Chen G.Z."/>
            <person name="Huang M.Z."/>
            <person name="Huang L."/>
            <person name="Peng D.H."/>
            <person name="Luo Y.B."/>
            <person name="Zou S.Q."/>
            <person name="Chen S.P."/>
            <person name="Lan S."/>
            <person name="Tsai W.C."/>
            <person name="Van de Peer Y."/>
            <person name="Liu Z.J."/>
        </authorList>
    </citation>
    <scope>NUCLEOTIDE SEQUENCE [LARGE SCALE GENOMIC DNA]</scope>
    <source>
        <strain evidence="1">Lor287</strain>
    </source>
</reference>
<name>A0AAP0GFV2_9ASPA</name>
<dbReference type="EMBL" id="JBBWWQ010000001">
    <property type="protein sequence ID" value="KAK8957603.1"/>
    <property type="molecule type" value="Genomic_DNA"/>
</dbReference>
<proteinExistence type="predicted"/>
<protein>
    <submittedName>
        <fullName evidence="1">Uncharacterized protein</fullName>
    </submittedName>
</protein>
<evidence type="ECO:0000313" key="1">
    <source>
        <dbReference type="EMBL" id="KAK8957603.1"/>
    </source>
</evidence>